<keyword evidence="3" id="KW-1185">Reference proteome</keyword>
<proteinExistence type="predicted"/>
<dbReference type="EMBL" id="BAABAH010000009">
    <property type="protein sequence ID" value="GAA3824181.1"/>
    <property type="molecule type" value="Genomic_DNA"/>
</dbReference>
<protein>
    <recommendedName>
        <fullName evidence="1">Aminoglycoside phosphotransferase domain-containing protein</fullName>
    </recommendedName>
</protein>
<dbReference type="Proteomes" id="UP001501821">
    <property type="component" value="Unassembled WGS sequence"/>
</dbReference>
<accession>A0ABP7IQL4</accession>
<reference evidence="3" key="1">
    <citation type="journal article" date="2019" name="Int. J. Syst. Evol. Microbiol.">
        <title>The Global Catalogue of Microorganisms (GCM) 10K type strain sequencing project: providing services to taxonomists for standard genome sequencing and annotation.</title>
        <authorList>
            <consortium name="The Broad Institute Genomics Platform"/>
            <consortium name="The Broad Institute Genome Sequencing Center for Infectious Disease"/>
            <person name="Wu L."/>
            <person name="Ma J."/>
        </authorList>
    </citation>
    <scope>NUCLEOTIDE SEQUENCE [LARGE SCALE GENOMIC DNA]</scope>
    <source>
        <strain evidence="3">JCM 16953</strain>
    </source>
</reference>
<evidence type="ECO:0000313" key="3">
    <source>
        <dbReference type="Proteomes" id="UP001501821"/>
    </source>
</evidence>
<sequence length="256" mass="28975">MTDLATFVENPDLVVFRAASSGDVLRVRREVEGRQWAARHGIPTAEIVAMDRDCRWLVSRRVHDEPEETTAYAVAALDVAQRIQALPHPRFVTPAATWRAPRRTVPLRATRLVRAGLDLRMFLAVRRAYDQLPRDATVHHDYHRHNVLNTAGPGVTVIDWEHAGTGPRHHDMVRLVVTLHEPAVAEAAWQMLVASVRPHERPALATQLRWLTLRTYASEIAVARHALDQAQGEHRRARWHLAREWAAELAPDGAAR</sequence>
<dbReference type="Pfam" id="PF01636">
    <property type="entry name" value="APH"/>
    <property type="match status" value="1"/>
</dbReference>
<dbReference type="RefSeq" id="WP_344776264.1">
    <property type="nucleotide sequence ID" value="NZ_BAABAH010000009.1"/>
</dbReference>
<dbReference type="Gene3D" id="3.90.1200.10">
    <property type="match status" value="1"/>
</dbReference>
<evidence type="ECO:0000313" key="2">
    <source>
        <dbReference type="EMBL" id="GAA3824181.1"/>
    </source>
</evidence>
<dbReference type="SUPFAM" id="SSF56112">
    <property type="entry name" value="Protein kinase-like (PK-like)"/>
    <property type="match status" value="1"/>
</dbReference>
<organism evidence="2 3">
    <name type="scientific">Nocardioides panacisoli</name>
    <dbReference type="NCBI Taxonomy" id="627624"/>
    <lineage>
        <taxon>Bacteria</taxon>
        <taxon>Bacillati</taxon>
        <taxon>Actinomycetota</taxon>
        <taxon>Actinomycetes</taxon>
        <taxon>Propionibacteriales</taxon>
        <taxon>Nocardioidaceae</taxon>
        <taxon>Nocardioides</taxon>
    </lineage>
</organism>
<comment type="caution">
    <text evidence="2">The sequence shown here is derived from an EMBL/GenBank/DDBJ whole genome shotgun (WGS) entry which is preliminary data.</text>
</comment>
<name>A0ABP7IQL4_9ACTN</name>
<evidence type="ECO:0000259" key="1">
    <source>
        <dbReference type="Pfam" id="PF01636"/>
    </source>
</evidence>
<gene>
    <name evidence="2" type="ORF">GCM10022242_27030</name>
</gene>
<dbReference type="InterPro" id="IPR011009">
    <property type="entry name" value="Kinase-like_dom_sf"/>
</dbReference>
<dbReference type="InterPro" id="IPR002575">
    <property type="entry name" value="Aminoglycoside_PTrfase"/>
</dbReference>
<feature type="domain" description="Aminoglycoside phosphotransferase" evidence="1">
    <location>
        <begin position="13"/>
        <end position="186"/>
    </location>
</feature>